<keyword evidence="4" id="KW-1185">Reference proteome</keyword>
<organism evidence="3 4">
    <name type="scientific">Frankliniella fusca</name>
    <dbReference type="NCBI Taxonomy" id="407009"/>
    <lineage>
        <taxon>Eukaryota</taxon>
        <taxon>Metazoa</taxon>
        <taxon>Ecdysozoa</taxon>
        <taxon>Arthropoda</taxon>
        <taxon>Hexapoda</taxon>
        <taxon>Insecta</taxon>
        <taxon>Pterygota</taxon>
        <taxon>Neoptera</taxon>
        <taxon>Paraneoptera</taxon>
        <taxon>Thysanoptera</taxon>
        <taxon>Terebrantia</taxon>
        <taxon>Thripoidea</taxon>
        <taxon>Thripidae</taxon>
        <taxon>Frankliniella</taxon>
    </lineage>
</organism>
<sequence>MALKKKLLRSLSDSSFPVEETAAYRLSDQQATEWTTSIGMAVLACKGCFDQSTDFPFIHLMCRIDF</sequence>
<dbReference type="EMBL" id="JAHWGI010000504">
    <property type="protein sequence ID" value="KAK3916217.1"/>
    <property type="molecule type" value="Genomic_DNA"/>
</dbReference>
<gene>
    <name evidence="3" type="ORF">KUF71_001768</name>
    <name evidence="2" type="ORF">KUF71_010824</name>
    <name evidence="1" type="ORF">KUF71_025478</name>
</gene>
<dbReference type="AlphaFoldDB" id="A0AAE1HL45"/>
<evidence type="ECO:0000313" key="3">
    <source>
        <dbReference type="EMBL" id="KAK3923357.1"/>
    </source>
</evidence>
<reference evidence="3" key="1">
    <citation type="submission" date="2021-07" db="EMBL/GenBank/DDBJ databases">
        <authorList>
            <person name="Catto M.A."/>
            <person name="Jacobson A."/>
            <person name="Kennedy G."/>
            <person name="Labadie P."/>
            <person name="Hunt B.G."/>
            <person name="Srinivasan R."/>
        </authorList>
    </citation>
    <scope>NUCLEOTIDE SEQUENCE</scope>
    <source>
        <strain evidence="3">PL_HMW_Pooled</strain>
        <tissue evidence="3">Head</tissue>
    </source>
</reference>
<name>A0AAE1HL45_9NEOP</name>
<dbReference type="Proteomes" id="UP001219518">
    <property type="component" value="Unassembled WGS sequence"/>
</dbReference>
<comment type="caution">
    <text evidence="3">The sequence shown here is derived from an EMBL/GenBank/DDBJ whole genome shotgun (WGS) entry which is preliminary data.</text>
</comment>
<dbReference type="EMBL" id="JAHWGI010001145">
    <property type="protein sequence ID" value="KAK3923357.1"/>
    <property type="molecule type" value="Genomic_DNA"/>
</dbReference>
<proteinExistence type="predicted"/>
<evidence type="ECO:0000313" key="4">
    <source>
        <dbReference type="Proteomes" id="UP001219518"/>
    </source>
</evidence>
<accession>A0AAE1HL45</accession>
<protein>
    <submittedName>
        <fullName evidence="3">Arylsulfatase K</fullName>
    </submittedName>
</protein>
<reference evidence="3" key="2">
    <citation type="journal article" date="2023" name="BMC Genomics">
        <title>Pest status, molecular evolution, and epigenetic factors derived from the genome assembly of Frankliniella fusca, a thysanopteran phytovirus vector.</title>
        <authorList>
            <person name="Catto M.A."/>
            <person name="Labadie P.E."/>
            <person name="Jacobson A.L."/>
            <person name="Kennedy G.G."/>
            <person name="Srinivasan R."/>
            <person name="Hunt B.G."/>
        </authorList>
    </citation>
    <scope>NUCLEOTIDE SEQUENCE</scope>
    <source>
        <strain evidence="3">PL_HMW_Pooled</strain>
    </source>
</reference>
<dbReference type="EMBL" id="JAHWGI010001042">
    <property type="protein sequence ID" value="KAK3921639.1"/>
    <property type="molecule type" value="Genomic_DNA"/>
</dbReference>
<evidence type="ECO:0000313" key="2">
    <source>
        <dbReference type="EMBL" id="KAK3921639.1"/>
    </source>
</evidence>
<evidence type="ECO:0000313" key="1">
    <source>
        <dbReference type="EMBL" id="KAK3916217.1"/>
    </source>
</evidence>